<dbReference type="GO" id="GO:0008236">
    <property type="term" value="F:serine-type peptidase activity"/>
    <property type="evidence" value="ECO:0007669"/>
    <property type="project" value="InterPro"/>
</dbReference>
<keyword evidence="3" id="KW-1185">Reference proteome</keyword>
<proteinExistence type="predicted"/>
<reference evidence="2" key="1">
    <citation type="submission" date="2021-04" db="EMBL/GenBank/DDBJ databases">
        <authorList>
            <person name="Rodrigo-Torres L."/>
            <person name="Arahal R. D."/>
            <person name="Lucena T."/>
        </authorList>
    </citation>
    <scope>NUCLEOTIDE SEQUENCE</scope>
    <source>
        <strain evidence="2">AS29M-1</strain>
    </source>
</reference>
<gene>
    <name evidence="2" type="ORF">CRYO30217_00168</name>
</gene>
<accession>A0A916JJA5</accession>
<sequence length="461" mass="52127">MTRQRNIPPIAKLILLVCLPFSLLSQSSKVFSKQEIESDIIYLKNELVNKHPNIYLYNDYNLFHNKYDSVLNSIGDSSTTFEAFSTISSISSIIRDNHTVFIPDEETFIAAFNTAMLFPLKTKWNGTNLTVINNCTDKSNVPIGCSIVSINGMEISELIDYMRLRWPADGYNTTYFNYSVNSNFPIMYFSLFGSFKTFNINYVKNDSVVTIKLDGETMPSMKEFQPCSNYYKNELTDSTGPYLNIRIDSLEQNSFMKVGVFEDDLISKYGQNFNKTISAYFHLVNNYKVDTLVIDVRNNLGGTSINMQELLSYLFDEPVKIKHADYVVDRKRGDDLDKRLKEQRITNKGILNPKKKSYKGTLIVLANGGTCSAAAIFTSAIKAYNRGLIVGEETGGSKAIITGSPIEQVILPNTKIKVLIPTRRIQILEPPKNYEGVKPDIRIDLPESLHTASELINLINN</sequence>
<dbReference type="SMART" id="SM00245">
    <property type="entry name" value="TSPc"/>
    <property type="match status" value="1"/>
</dbReference>
<organism evidence="2 3">
    <name type="scientific">Parvicella tangerina</name>
    <dbReference type="NCBI Taxonomy" id="2829795"/>
    <lineage>
        <taxon>Bacteria</taxon>
        <taxon>Pseudomonadati</taxon>
        <taxon>Bacteroidota</taxon>
        <taxon>Flavobacteriia</taxon>
        <taxon>Flavobacteriales</taxon>
        <taxon>Parvicellaceae</taxon>
        <taxon>Parvicella</taxon>
    </lineage>
</organism>
<dbReference type="RefSeq" id="WP_258540408.1">
    <property type="nucleotide sequence ID" value="NZ_OU015584.1"/>
</dbReference>
<dbReference type="AlphaFoldDB" id="A0A916JJA5"/>
<evidence type="ECO:0000313" key="2">
    <source>
        <dbReference type="EMBL" id="CAG5076669.1"/>
    </source>
</evidence>
<evidence type="ECO:0000259" key="1">
    <source>
        <dbReference type="SMART" id="SM00245"/>
    </source>
</evidence>
<dbReference type="GO" id="GO:0004175">
    <property type="term" value="F:endopeptidase activity"/>
    <property type="evidence" value="ECO:0007669"/>
    <property type="project" value="TreeGrafter"/>
</dbReference>
<dbReference type="Pfam" id="PF03572">
    <property type="entry name" value="Peptidase_S41"/>
    <property type="match status" value="1"/>
</dbReference>
<dbReference type="Gene3D" id="3.90.226.10">
    <property type="entry name" value="2-enoyl-CoA Hydratase, Chain A, domain 1"/>
    <property type="match status" value="1"/>
</dbReference>
<dbReference type="InterPro" id="IPR029045">
    <property type="entry name" value="ClpP/crotonase-like_dom_sf"/>
</dbReference>
<dbReference type="Proteomes" id="UP000683507">
    <property type="component" value="Chromosome"/>
</dbReference>
<dbReference type="GO" id="GO:0006508">
    <property type="term" value="P:proteolysis"/>
    <property type="evidence" value="ECO:0007669"/>
    <property type="project" value="InterPro"/>
</dbReference>
<dbReference type="KEGG" id="ptan:CRYO30217_00168"/>
<protein>
    <recommendedName>
        <fullName evidence="1">Tail specific protease domain-containing protein</fullName>
    </recommendedName>
</protein>
<feature type="domain" description="Tail specific protease" evidence="1">
    <location>
        <begin position="214"/>
        <end position="444"/>
    </location>
</feature>
<dbReference type="SUPFAM" id="SSF52096">
    <property type="entry name" value="ClpP/crotonase"/>
    <property type="match status" value="1"/>
</dbReference>
<dbReference type="GO" id="GO:0030288">
    <property type="term" value="C:outer membrane-bounded periplasmic space"/>
    <property type="evidence" value="ECO:0007669"/>
    <property type="project" value="TreeGrafter"/>
</dbReference>
<dbReference type="GO" id="GO:0007165">
    <property type="term" value="P:signal transduction"/>
    <property type="evidence" value="ECO:0007669"/>
    <property type="project" value="TreeGrafter"/>
</dbReference>
<dbReference type="PANTHER" id="PTHR32060:SF30">
    <property type="entry name" value="CARBOXY-TERMINAL PROCESSING PROTEASE CTPA"/>
    <property type="match status" value="1"/>
</dbReference>
<evidence type="ECO:0000313" key="3">
    <source>
        <dbReference type="Proteomes" id="UP000683507"/>
    </source>
</evidence>
<dbReference type="PANTHER" id="PTHR32060">
    <property type="entry name" value="TAIL-SPECIFIC PROTEASE"/>
    <property type="match status" value="1"/>
</dbReference>
<dbReference type="EMBL" id="OU015584">
    <property type="protein sequence ID" value="CAG5076669.1"/>
    <property type="molecule type" value="Genomic_DNA"/>
</dbReference>
<name>A0A916JJA5_9FLAO</name>
<dbReference type="InterPro" id="IPR005151">
    <property type="entry name" value="Tail-specific_protease"/>
</dbReference>